<keyword evidence="5" id="KW-0808">Transferase</keyword>
<evidence type="ECO:0000256" key="4">
    <source>
        <dbReference type="PROSITE-ProRule" id="PRU10141"/>
    </source>
</evidence>
<dbReference type="InterPro" id="IPR017441">
    <property type="entry name" value="Protein_kinase_ATP_BS"/>
</dbReference>
<dbReference type="Gene3D" id="1.10.510.10">
    <property type="entry name" value="Transferase(Phosphotransferase) domain 1"/>
    <property type="match status" value="1"/>
</dbReference>
<dbReference type="EC" id="2.7.11.1" evidence="1"/>
<keyword evidence="3 4" id="KW-0067">ATP-binding</keyword>
<dbReference type="GO" id="GO:0004674">
    <property type="term" value="F:protein serine/threonine kinase activity"/>
    <property type="evidence" value="ECO:0007669"/>
    <property type="project" value="UniProtKB-KW"/>
</dbReference>
<dbReference type="InterPro" id="IPR000719">
    <property type="entry name" value="Prot_kinase_dom"/>
</dbReference>
<dbReference type="WBParaSite" id="ALUE_0001035501-mRNA-1">
    <property type="protein sequence ID" value="ALUE_0001035501-mRNA-1"/>
    <property type="gene ID" value="ALUE_0001035501"/>
</dbReference>
<evidence type="ECO:0000256" key="3">
    <source>
        <dbReference type="ARBA" id="ARBA00022840"/>
    </source>
</evidence>
<feature type="domain" description="Protein kinase" evidence="6">
    <location>
        <begin position="49"/>
        <end position="342"/>
    </location>
</feature>
<feature type="binding site" evidence="4">
    <location>
        <position position="78"/>
    </location>
    <ligand>
        <name>ATP</name>
        <dbReference type="ChEBI" id="CHEBI:30616"/>
    </ligand>
</feature>
<dbReference type="InterPro" id="IPR050235">
    <property type="entry name" value="CK1_Ser-Thr_kinase"/>
</dbReference>
<dbReference type="InterPro" id="IPR011009">
    <property type="entry name" value="Kinase-like_dom_sf"/>
</dbReference>
<dbReference type="Pfam" id="PF00069">
    <property type="entry name" value="Pkinase"/>
    <property type="match status" value="1"/>
</dbReference>
<dbReference type="AlphaFoldDB" id="A0A9J2PK08"/>
<accession>A0A9J2PK08</accession>
<evidence type="ECO:0000256" key="5">
    <source>
        <dbReference type="RuleBase" id="RU000304"/>
    </source>
</evidence>
<dbReference type="SMART" id="SM00220">
    <property type="entry name" value="S_TKc"/>
    <property type="match status" value="1"/>
</dbReference>
<dbReference type="PANTHER" id="PTHR11909">
    <property type="entry name" value="CASEIN KINASE-RELATED"/>
    <property type="match status" value="1"/>
</dbReference>
<dbReference type="GO" id="GO:0005524">
    <property type="term" value="F:ATP binding"/>
    <property type="evidence" value="ECO:0007669"/>
    <property type="project" value="UniProtKB-UniRule"/>
</dbReference>
<evidence type="ECO:0000256" key="1">
    <source>
        <dbReference type="ARBA" id="ARBA00012513"/>
    </source>
</evidence>
<proteinExistence type="inferred from homology"/>
<protein>
    <recommendedName>
        <fullName evidence="1">non-specific serine/threonine protein kinase</fullName>
        <ecNumber evidence="1">2.7.11.1</ecNumber>
    </recommendedName>
</protein>
<keyword evidence="5" id="KW-0723">Serine/threonine-protein kinase</keyword>
<reference evidence="8" key="1">
    <citation type="submission" date="2023-03" db="UniProtKB">
        <authorList>
            <consortium name="WormBaseParasite"/>
        </authorList>
    </citation>
    <scope>IDENTIFICATION</scope>
</reference>
<keyword evidence="2 4" id="KW-0547">Nucleotide-binding</keyword>
<name>A0A9J2PK08_ASCLU</name>
<evidence type="ECO:0000313" key="7">
    <source>
        <dbReference type="Proteomes" id="UP000036681"/>
    </source>
</evidence>
<organism evidence="7 8">
    <name type="scientific">Ascaris lumbricoides</name>
    <name type="common">Giant roundworm</name>
    <dbReference type="NCBI Taxonomy" id="6252"/>
    <lineage>
        <taxon>Eukaryota</taxon>
        <taxon>Metazoa</taxon>
        <taxon>Ecdysozoa</taxon>
        <taxon>Nematoda</taxon>
        <taxon>Chromadorea</taxon>
        <taxon>Rhabditida</taxon>
        <taxon>Spirurina</taxon>
        <taxon>Ascaridomorpha</taxon>
        <taxon>Ascaridoidea</taxon>
        <taxon>Ascarididae</taxon>
        <taxon>Ascaris</taxon>
    </lineage>
</organism>
<dbReference type="PROSITE" id="PS00108">
    <property type="entry name" value="PROTEIN_KINASE_ST"/>
    <property type="match status" value="1"/>
</dbReference>
<keyword evidence="5" id="KW-0418">Kinase</keyword>
<evidence type="ECO:0000313" key="8">
    <source>
        <dbReference type="WBParaSite" id="ALUE_0001035501-mRNA-1"/>
    </source>
</evidence>
<dbReference type="PROSITE" id="PS50011">
    <property type="entry name" value="PROTEIN_KINASE_DOM"/>
    <property type="match status" value="1"/>
</dbReference>
<evidence type="ECO:0000259" key="6">
    <source>
        <dbReference type="PROSITE" id="PS50011"/>
    </source>
</evidence>
<sequence>MSNLVNQYNSGSVSEKLHMCVIIAVRHRIRHGRRAPPYLEVDMLVAGKFRVRKMLGGGGFGQIFEVFDEGLKKEVAIKLGPRDHEPGRIILEQKVISALSGRPHFPQFLASGVFDDYNYIVMEMLGRNLSDLRKREPGRRLSVGTVTRVGQQCIVALKSLHDIGFIHRDIKPSNFCIGHGNKSHIIYLVDFGMARRFRCSDGKIRKQRRYAGFRGTIRYVSVAIHERKEPGPVDDLWSLFYSLIELMEGTLPWTDITDADEVAEIKNNIEFDKLARLSPPALEEFSKYLRALEYSNLPNYSFLTTILKRCQPVDVTEEMPFEWEINTSAEERIARRETTTAL</sequence>
<dbReference type="Proteomes" id="UP000036681">
    <property type="component" value="Unplaced"/>
</dbReference>
<evidence type="ECO:0000256" key="2">
    <source>
        <dbReference type="ARBA" id="ARBA00022741"/>
    </source>
</evidence>
<keyword evidence="7" id="KW-1185">Reference proteome</keyword>
<comment type="similarity">
    <text evidence="5">Belongs to the protein kinase superfamily.</text>
</comment>
<dbReference type="PROSITE" id="PS00107">
    <property type="entry name" value="PROTEIN_KINASE_ATP"/>
    <property type="match status" value="1"/>
</dbReference>
<dbReference type="InterPro" id="IPR008271">
    <property type="entry name" value="Ser/Thr_kinase_AS"/>
</dbReference>
<dbReference type="SUPFAM" id="SSF56112">
    <property type="entry name" value="Protein kinase-like (PK-like)"/>
    <property type="match status" value="1"/>
</dbReference>